<dbReference type="CDD" id="cd03255">
    <property type="entry name" value="ABC_MJ0796_LolCDE_FtsE"/>
    <property type="match status" value="1"/>
</dbReference>
<keyword evidence="3 5" id="KW-0067">ATP-binding</keyword>
<dbReference type="InterPro" id="IPR003439">
    <property type="entry name" value="ABC_transporter-like_ATP-bd"/>
</dbReference>
<dbReference type="InterPro" id="IPR017871">
    <property type="entry name" value="ABC_transporter-like_CS"/>
</dbReference>
<feature type="domain" description="ABC transporter" evidence="4">
    <location>
        <begin position="6"/>
        <end position="222"/>
    </location>
</feature>
<protein>
    <submittedName>
        <fullName evidence="5">ABC transporter ATP-binding protein</fullName>
    </submittedName>
</protein>
<dbReference type="InterPro" id="IPR003593">
    <property type="entry name" value="AAA+_ATPase"/>
</dbReference>
<dbReference type="PROSITE" id="PS00211">
    <property type="entry name" value="ABC_TRANSPORTER_1"/>
    <property type="match status" value="1"/>
</dbReference>
<dbReference type="SMART" id="SM00382">
    <property type="entry name" value="AAA"/>
    <property type="match status" value="1"/>
</dbReference>
<comment type="caution">
    <text evidence="5">The sequence shown here is derived from an EMBL/GenBank/DDBJ whole genome shotgun (WGS) entry which is preliminary data.</text>
</comment>
<sequence>MPVPVLELREVCKTYPGEPPVESVRGVDLRVEAGDMVAISGASGSGKSTLLNLMATLDRPTAGSVIVDGMAVENLSDRQLAGVRAHRVGVVFQQFFLLESLNALDNVANGLLYRGVPAKQRRNAAEEALRRVGLGHRINHRVTKLSGGERQRVAIARAVVGRPAIVFADEPTGNLDSNNSGEIMALLAELNNTGTTMVIITHEQAVADACRRQVVMRDGQIVA</sequence>
<dbReference type="PANTHER" id="PTHR24220:SF86">
    <property type="entry name" value="ABC TRANSPORTER ABCH.1"/>
    <property type="match status" value="1"/>
</dbReference>
<evidence type="ECO:0000256" key="3">
    <source>
        <dbReference type="ARBA" id="ARBA00022840"/>
    </source>
</evidence>
<organism evidence="5 6">
    <name type="scientific">Dactylosporangium darangshiense</name>
    <dbReference type="NCBI Taxonomy" id="579108"/>
    <lineage>
        <taxon>Bacteria</taxon>
        <taxon>Bacillati</taxon>
        <taxon>Actinomycetota</taxon>
        <taxon>Actinomycetes</taxon>
        <taxon>Micromonosporales</taxon>
        <taxon>Micromonosporaceae</taxon>
        <taxon>Dactylosporangium</taxon>
    </lineage>
</organism>
<evidence type="ECO:0000256" key="2">
    <source>
        <dbReference type="ARBA" id="ARBA00022741"/>
    </source>
</evidence>
<dbReference type="Gene3D" id="3.40.50.300">
    <property type="entry name" value="P-loop containing nucleotide triphosphate hydrolases"/>
    <property type="match status" value="1"/>
</dbReference>
<evidence type="ECO:0000259" key="4">
    <source>
        <dbReference type="PROSITE" id="PS50893"/>
    </source>
</evidence>
<gene>
    <name evidence="5" type="ORF">GCM10022255_054460</name>
</gene>
<dbReference type="GO" id="GO:0005524">
    <property type="term" value="F:ATP binding"/>
    <property type="evidence" value="ECO:0007669"/>
    <property type="project" value="UniProtKB-KW"/>
</dbReference>
<dbReference type="SUPFAM" id="SSF52540">
    <property type="entry name" value="P-loop containing nucleoside triphosphate hydrolases"/>
    <property type="match status" value="1"/>
</dbReference>
<evidence type="ECO:0000313" key="5">
    <source>
        <dbReference type="EMBL" id="GAA4253471.1"/>
    </source>
</evidence>
<dbReference type="Proteomes" id="UP001500620">
    <property type="component" value="Unassembled WGS sequence"/>
</dbReference>
<dbReference type="Pfam" id="PF00005">
    <property type="entry name" value="ABC_tran"/>
    <property type="match status" value="1"/>
</dbReference>
<dbReference type="PROSITE" id="PS50893">
    <property type="entry name" value="ABC_TRANSPORTER_2"/>
    <property type="match status" value="1"/>
</dbReference>
<dbReference type="PANTHER" id="PTHR24220">
    <property type="entry name" value="IMPORT ATP-BINDING PROTEIN"/>
    <property type="match status" value="1"/>
</dbReference>
<dbReference type="EMBL" id="BAABAT010000016">
    <property type="protein sequence ID" value="GAA4253471.1"/>
    <property type="molecule type" value="Genomic_DNA"/>
</dbReference>
<proteinExistence type="predicted"/>
<accession>A0ABP8DDS0</accession>
<reference evidence="6" key="1">
    <citation type="journal article" date="2019" name="Int. J. Syst. Evol. Microbiol.">
        <title>The Global Catalogue of Microorganisms (GCM) 10K type strain sequencing project: providing services to taxonomists for standard genome sequencing and annotation.</title>
        <authorList>
            <consortium name="The Broad Institute Genomics Platform"/>
            <consortium name="The Broad Institute Genome Sequencing Center for Infectious Disease"/>
            <person name="Wu L."/>
            <person name="Ma J."/>
        </authorList>
    </citation>
    <scope>NUCLEOTIDE SEQUENCE [LARGE SCALE GENOMIC DNA]</scope>
    <source>
        <strain evidence="6">JCM 17441</strain>
    </source>
</reference>
<keyword evidence="6" id="KW-1185">Reference proteome</keyword>
<evidence type="ECO:0000256" key="1">
    <source>
        <dbReference type="ARBA" id="ARBA00022448"/>
    </source>
</evidence>
<dbReference type="InterPro" id="IPR027417">
    <property type="entry name" value="P-loop_NTPase"/>
</dbReference>
<keyword evidence="2" id="KW-0547">Nucleotide-binding</keyword>
<dbReference type="RefSeq" id="WP_345130541.1">
    <property type="nucleotide sequence ID" value="NZ_BAABAT010000016.1"/>
</dbReference>
<keyword evidence="1" id="KW-0813">Transport</keyword>
<name>A0ABP8DDS0_9ACTN</name>
<evidence type="ECO:0000313" key="6">
    <source>
        <dbReference type="Proteomes" id="UP001500620"/>
    </source>
</evidence>
<dbReference type="InterPro" id="IPR017911">
    <property type="entry name" value="MacB-like_ATP-bd"/>
</dbReference>
<dbReference type="InterPro" id="IPR015854">
    <property type="entry name" value="ABC_transpr_LolD-like"/>
</dbReference>